<reference evidence="3" key="1">
    <citation type="journal article" date="2023" name="Mol. Biol. Evol.">
        <title>Third-Generation Sequencing Reveals the Adaptive Role of the Epigenome in Three Deep-Sea Polychaetes.</title>
        <authorList>
            <person name="Perez M."/>
            <person name="Aroh O."/>
            <person name="Sun Y."/>
            <person name="Lan Y."/>
            <person name="Juniper S.K."/>
            <person name="Young C.R."/>
            <person name="Angers B."/>
            <person name="Qian P.Y."/>
        </authorList>
    </citation>
    <scope>NUCLEOTIDE SEQUENCE</scope>
    <source>
        <strain evidence="3">P08H-3</strain>
    </source>
</reference>
<dbReference type="EMBL" id="JAODUP010001465">
    <property type="protein sequence ID" value="KAK2140145.1"/>
    <property type="molecule type" value="Genomic_DNA"/>
</dbReference>
<feature type="transmembrane region" description="Helical" evidence="2">
    <location>
        <begin position="261"/>
        <end position="283"/>
    </location>
</feature>
<feature type="compositionally biased region" description="Basic residues" evidence="1">
    <location>
        <begin position="54"/>
        <end position="68"/>
    </location>
</feature>
<keyword evidence="4" id="KW-1185">Reference proteome</keyword>
<comment type="caution">
    <text evidence="3">The sequence shown here is derived from an EMBL/GenBank/DDBJ whole genome shotgun (WGS) entry which is preliminary data.</text>
</comment>
<feature type="compositionally biased region" description="Basic and acidic residues" evidence="1">
    <location>
        <begin position="87"/>
        <end position="104"/>
    </location>
</feature>
<proteinExistence type="predicted"/>
<name>A0AAD9ITS9_9ANNE</name>
<evidence type="ECO:0000256" key="2">
    <source>
        <dbReference type="SAM" id="Phobius"/>
    </source>
</evidence>
<dbReference type="Proteomes" id="UP001208570">
    <property type="component" value="Unassembled WGS sequence"/>
</dbReference>
<feature type="region of interest" description="Disordered" evidence="1">
    <location>
        <begin position="1"/>
        <end position="190"/>
    </location>
</feature>
<keyword evidence="2" id="KW-0812">Transmembrane</keyword>
<sequence>MAESSDNVELGVKQDDAESESPCCSQATDDVFIDDDKSKHETPETNHEHASRSRERRHSRRSDHRSRSHNPGYGSVTKTDLIRASAKRAERERHRNHSGENDIRMKHRHKNKLSVSIGSQRRRSYSANRRPSDEYPDYRIASPRTSRRRTGSSSPGGGSSPRQSVSTSSPKHQPHCMTGSSKTSLLSKPGMISANSSPLRGYADCMTPGGATTALLPRTHTSSGSNSYSKPAMEVAVAALVFGAGVVTLIVALIIGSNAWMIVGAISMAIGGVFIAFGAYFYISRYKPLQATRDNMEIRVVDSKHLAELSHDGFRRRIDMDL</sequence>
<organism evidence="3 4">
    <name type="scientific">Paralvinella palmiformis</name>
    <dbReference type="NCBI Taxonomy" id="53620"/>
    <lineage>
        <taxon>Eukaryota</taxon>
        <taxon>Metazoa</taxon>
        <taxon>Spiralia</taxon>
        <taxon>Lophotrochozoa</taxon>
        <taxon>Annelida</taxon>
        <taxon>Polychaeta</taxon>
        <taxon>Sedentaria</taxon>
        <taxon>Canalipalpata</taxon>
        <taxon>Terebellida</taxon>
        <taxon>Terebelliformia</taxon>
        <taxon>Alvinellidae</taxon>
        <taxon>Paralvinella</taxon>
    </lineage>
</organism>
<feature type="compositionally biased region" description="Polar residues" evidence="1">
    <location>
        <begin position="113"/>
        <end position="129"/>
    </location>
</feature>
<keyword evidence="2" id="KW-0472">Membrane</keyword>
<evidence type="ECO:0000313" key="4">
    <source>
        <dbReference type="Proteomes" id="UP001208570"/>
    </source>
</evidence>
<protein>
    <submittedName>
        <fullName evidence="3">Uncharacterized protein</fullName>
    </submittedName>
</protein>
<evidence type="ECO:0000256" key="1">
    <source>
        <dbReference type="SAM" id="MobiDB-lite"/>
    </source>
</evidence>
<dbReference type="AlphaFoldDB" id="A0AAD9ITS9"/>
<gene>
    <name evidence="3" type="ORF">LSH36_1465g00005</name>
</gene>
<accession>A0AAD9ITS9</accession>
<feature type="compositionally biased region" description="Basic and acidic residues" evidence="1">
    <location>
        <begin position="34"/>
        <end position="53"/>
    </location>
</feature>
<evidence type="ECO:0000313" key="3">
    <source>
        <dbReference type="EMBL" id="KAK2140145.1"/>
    </source>
</evidence>
<feature type="compositionally biased region" description="Low complexity" evidence="1">
    <location>
        <begin position="160"/>
        <end position="169"/>
    </location>
</feature>
<keyword evidence="2" id="KW-1133">Transmembrane helix</keyword>
<feature type="transmembrane region" description="Helical" evidence="2">
    <location>
        <begin position="235"/>
        <end position="255"/>
    </location>
</feature>